<evidence type="ECO:0000256" key="2">
    <source>
        <dbReference type="ARBA" id="ARBA00005887"/>
    </source>
</evidence>
<comment type="subcellular location">
    <subcellularLocation>
        <location evidence="1">Membrane</location>
        <topology evidence="1">Multi-pass membrane protein</topology>
    </subcellularLocation>
</comment>
<feature type="transmembrane region" description="Helical" evidence="9">
    <location>
        <begin position="533"/>
        <end position="555"/>
    </location>
</feature>
<evidence type="ECO:0000259" key="12">
    <source>
        <dbReference type="Pfam" id="PF02750"/>
    </source>
</evidence>
<evidence type="ECO:0000256" key="6">
    <source>
        <dbReference type="ARBA" id="ARBA00023136"/>
    </source>
</evidence>
<dbReference type="InterPro" id="IPR020898">
    <property type="entry name" value="Synapsin_ATP-bd_dom"/>
</dbReference>
<organism evidence="13 14">
    <name type="scientific">Planoprotostelium fungivorum</name>
    <dbReference type="NCBI Taxonomy" id="1890364"/>
    <lineage>
        <taxon>Eukaryota</taxon>
        <taxon>Amoebozoa</taxon>
        <taxon>Evosea</taxon>
        <taxon>Variosea</taxon>
        <taxon>Cavosteliida</taxon>
        <taxon>Cavosteliaceae</taxon>
        <taxon>Planoprotostelium</taxon>
    </lineage>
</organism>
<dbReference type="InterPro" id="IPR016185">
    <property type="entry name" value="PreATP-grasp_dom_sf"/>
</dbReference>
<comment type="caution">
    <text evidence="13">The sequence shown here is derived from an EMBL/GenBank/DDBJ whole genome shotgun (WGS) entry which is preliminary data.</text>
</comment>
<feature type="transmembrane region" description="Helical" evidence="9">
    <location>
        <begin position="726"/>
        <end position="746"/>
    </location>
</feature>
<evidence type="ECO:0000256" key="1">
    <source>
        <dbReference type="ARBA" id="ARBA00004141"/>
    </source>
</evidence>
<keyword evidence="3" id="KW-0813">Transport</keyword>
<feature type="domain" description="Ammonium transporter AmtB-like" evidence="10">
    <location>
        <begin position="436"/>
        <end position="833"/>
    </location>
</feature>
<feature type="region of interest" description="Disordered" evidence="8">
    <location>
        <begin position="910"/>
        <end position="945"/>
    </location>
</feature>
<dbReference type="SUPFAM" id="SSF52440">
    <property type="entry name" value="PreATP-grasp domain"/>
    <property type="match status" value="1"/>
</dbReference>
<dbReference type="PANTHER" id="PTHR11730:SF6">
    <property type="entry name" value="AMMONIUM TRANSPORTER"/>
    <property type="match status" value="1"/>
</dbReference>
<evidence type="ECO:0008006" key="15">
    <source>
        <dbReference type="Google" id="ProtNLM"/>
    </source>
</evidence>
<feature type="transmembrane region" description="Helical" evidence="9">
    <location>
        <begin position="758"/>
        <end position="776"/>
    </location>
</feature>
<feature type="transmembrane region" description="Helical" evidence="9">
    <location>
        <begin position="809"/>
        <end position="830"/>
    </location>
</feature>
<feature type="domain" description="Synapsin pre-ATP-grasp" evidence="11">
    <location>
        <begin position="4"/>
        <end position="105"/>
    </location>
</feature>
<evidence type="ECO:0000256" key="5">
    <source>
        <dbReference type="ARBA" id="ARBA00022989"/>
    </source>
</evidence>
<dbReference type="Gene3D" id="3.40.50.20">
    <property type="match status" value="1"/>
</dbReference>
<dbReference type="SUPFAM" id="SSF111352">
    <property type="entry name" value="Ammonium transporter"/>
    <property type="match status" value="1"/>
</dbReference>
<dbReference type="Pfam" id="PF02078">
    <property type="entry name" value="Synapsin"/>
    <property type="match status" value="1"/>
</dbReference>
<dbReference type="GO" id="GO:0005886">
    <property type="term" value="C:plasma membrane"/>
    <property type="evidence" value="ECO:0007669"/>
    <property type="project" value="TreeGrafter"/>
</dbReference>
<dbReference type="Pfam" id="PF00909">
    <property type="entry name" value="Ammonium_transp"/>
    <property type="match status" value="1"/>
</dbReference>
<dbReference type="InterPro" id="IPR024041">
    <property type="entry name" value="NH4_transpt_AmtB-like_dom"/>
</dbReference>
<dbReference type="Proteomes" id="UP000241769">
    <property type="component" value="Unassembled WGS sequence"/>
</dbReference>
<evidence type="ECO:0000313" key="14">
    <source>
        <dbReference type="Proteomes" id="UP000241769"/>
    </source>
</evidence>
<keyword evidence="14" id="KW-1185">Reference proteome</keyword>
<feature type="transmembrane region" description="Helical" evidence="9">
    <location>
        <begin position="455"/>
        <end position="473"/>
    </location>
</feature>
<feature type="transmembrane region" description="Helical" evidence="9">
    <location>
        <begin position="585"/>
        <end position="604"/>
    </location>
</feature>
<dbReference type="GO" id="GO:0097272">
    <property type="term" value="P:ammonium homeostasis"/>
    <property type="evidence" value="ECO:0007669"/>
    <property type="project" value="TreeGrafter"/>
</dbReference>
<evidence type="ECO:0000256" key="3">
    <source>
        <dbReference type="ARBA" id="ARBA00022448"/>
    </source>
</evidence>
<feature type="transmembrane region" description="Helical" evidence="9">
    <location>
        <begin position="427"/>
        <end position="448"/>
    </location>
</feature>
<evidence type="ECO:0000256" key="9">
    <source>
        <dbReference type="SAM" id="Phobius"/>
    </source>
</evidence>
<feature type="transmembrane region" description="Helical" evidence="9">
    <location>
        <begin position="508"/>
        <end position="526"/>
    </location>
</feature>
<comment type="similarity">
    <text evidence="2">Belongs to the ammonia transporter channel (TC 1.A.11.2) family.</text>
</comment>
<dbReference type="InParanoid" id="A0A2P6NMH1"/>
<dbReference type="Gene3D" id="3.30.470.20">
    <property type="entry name" value="ATP-grasp fold, B domain"/>
    <property type="match status" value="1"/>
</dbReference>
<name>A0A2P6NMH1_9EUKA</name>
<dbReference type="GO" id="GO:0008519">
    <property type="term" value="F:ammonium channel activity"/>
    <property type="evidence" value="ECO:0007669"/>
    <property type="project" value="InterPro"/>
</dbReference>
<dbReference type="SUPFAM" id="SSF56059">
    <property type="entry name" value="Glutathione synthetase ATP-binding domain-like"/>
    <property type="match status" value="1"/>
</dbReference>
<dbReference type="InterPro" id="IPR013815">
    <property type="entry name" value="ATP_grasp_subdomain_1"/>
</dbReference>
<dbReference type="AlphaFoldDB" id="A0A2P6NMH1"/>
<dbReference type="GO" id="GO:0005524">
    <property type="term" value="F:ATP binding"/>
    <property type="evidence" value="ECO:0007669"/>
    <property type="project" value="InterPro"/>
</dbReference>
<dbReference type="OrthoDB" id="534912at2759"/>
<sequence length="945" mass="103302">MPFTVLCIDYSIDWTPILTKLKLSDGSTIRVEQAEWKDISLVSSTQKGIVVHLKAAENPWPFTRQKEDRTLTQIDLVLMRNFPTDLHGKDYRSIVMGFMIARIPAVNSFHSVFMCMNRILLQAEMTSATERANDLLKESAAQAPQLRAVSIHYFPNTSPTENHLKRPDESISFPAVIKVGNTHAGYGKMRVFDRCDEDDLRSIIALTNEYCTVEPLVEYEYEYRIQKIGEHVRCFRRNNTKRGKGDHGDWKNNWGNLAFENMDTEPHHRVWIEECAKIFGGLDICALDVFHCRDGEVAIELNDTACGLMFEHQDEDIGHMRDLIVDQYLLGASAIGPTLTNIERGSSSGGCGQLRMLMSGTPEAETDELTADVPTRAVLWRFPQARRASIISQTVCRVRGSGCMANSTVTMDEMMARMDQITVGVDMAYTLLSGALAGFAMLEGGIVTRDSTKNIMFHSLADTLVGAVVYYIVGYGVGYGVGDEPNGFIGTVNLFGFWKANDTDHIKWLFSFAFAAVATTIVSGATAERIKTLGYMIYVVVANVLLYPIIAHWMWSTTGWISPFNRLSEKGPIASLGAIDFAGDGAVHLVGAVPSFVGALLLGYRGQYTRDKERYPPRFYKDANHKWQINEFAGNNDITATVGAMLLWVGWYGFNCGSTQAIVSQTHIVGRIAVNTTLSAAAGGIAGSIVGMFVDKTRQFNLSDGINGMLVGLVAITGGCSVVEPYGAIVIGVVGAIICKFVSVGMLKARIDDPVDAVAVHGGGGAWGLLAIGFFATKEYVAEVYNRPAAVDDWGVFYGGSGRQLGVQLLSIVVITGWCALIALIVFGAIKLVDDFRERPLFTFRDESSFEIMAFGAEKKDNARAAFVDPSILMSSRPRGNDIPLTTMSLTQHSHSPDTTPQPTITLHSHNMPQTRSTGITGSPILRSGEGAASGESDSDTDSSV</sequence>
<keyword evidence="6 9" id="KW-0472">Membrane</keyword>
<dbReference type="Pfam" id="PF02750">
    <property type="entry name" value="Synapsin_C"/>
    <property type="match status" value="1"/>
</dbReference>
<feature type="compositionally biased region" description="Polar residues" evidence="8">
    <location>
        <begin position="910"/>
        <end position="921"/>
    </location>
</feature>
<dbReference type="InterPro" id="IPR020897">
    <property type="entry name" value="Synapsin_pre-ATP-grasp_dom"/>
</dbReference>
<dbReference type="STRING" id="1890364.A0A2P6NMH1"/>
<evidence type="ECO:0000259" key="10">
    <source>
        <dbReference type="Pfam" id="PF00909"/>
    </source>
</evidence>
<feature type="transmembrane region" description="Helical" evidence="9">
    <location>
        <begin position="672"/>
        <end position="694"/>
    </location>
</feature>
<evidence type="ECO:0000256" key="4">
    <source>
        <dbReference type="ARBA" id="ARBA00022692"/>
    </source>
</evidence>
<dbReference type="Gene3D" id="3.30.1490.20">
    <property type="entry name" value="ATP-grasp fold, A domain"/>
    <property type="match status" value="1"/>
</dbReference>
<dbReference type="PANTHER" id="PTHR11730">
    <property type="entry name" value="AMMONIUM TRANSPORTER"/>
    <property type="match status" value="1"/>
</dbReference>
<dbReference type="EMBL" id="MDYQ01000050">
    <property type="protein sequence ID" value="PRP85122.1"/>
    <property type="molecule type" value="Genomic_DNA"/>
</dbReference>
<protein>
    <recommendedName>
        <fullName evidence="15">Ammonium transporter</fullName>
    </recommendedName>
</protein>
<proteinExistence type="inferred from homology"/>
<evidence type="ECO:0000313" key="13">
    <source>
        <dbReference type="EMBL" id="PRP85122.1"/>
    </source>
</evidence>
<dbReference type="InterPro" id="IPR029020">
    <property type="entry name" value="Ammonium/urea_transptr"/>
</dbReference>
<reference evidence="13 14" key="1">
    <citation type="journal article" date="2018" name="Genome Biol. Evol.">
        <title>Multiple Roots of Fruiting Body Formation in Amoebozoa.</title>
        <authorList>
            <person name="Hillmann F."/>
            <person name="Forbes G."/>
            <person name="Novohradska S."/>
            <person name="Ferling I."/>
            <person name="Riege K."/>
            <person name="Groth M."/>
            <person name="Westermann M."/>
            <person name="Marz M."/>
            <person name="Spaller T."/>
            <person name="Winckler T."/>
            <person name="Schaap P."/>
            <person name="Glockner G."/>
        </authorList>
    </citation>
    <scope>NUCLEOTIDE SEQUENCE [LARGE SCALE GENOMIC DNA]</scope>
    <source>
        <strain evidence="13 14">Jena</strain>
    </source>
</reference>
<evidence type="ECO:0000259" key="11">
    <source>
        <dbReference type="Pfam" id="PF02078"/>
    </source>
</evidence>
<keyword evidence="5 9" id="KW-1133">Transmembrane helix</keyword>
<keyword evidence="4 9" id="KW-0812">Transmembrane</keyword>
<feature type="domain" description="Synapsin ATP-binding" evidence="12">
    <location>
        <begin position="170"/>
        <end position="326"/>
    </location>
</feature>
<evidence type="ECO:0000256" key="7">
    <source>
        <dbReference type="ARBA" id="ARBA00023177"/>
    </source>
</evidence>
<accession>A0A2P6NMH1</accession>
<keyword evidence="7" id="KW-0924">Ammonia transport</keyword>
<gene>
    <name evidence="13" type="ORF">PROFUN_07193</name>
</gene>
<dbReference type="Gene3D" id="1.10.3430.10">
    <property type="entry name" value="Ammonium transporter AmtB like domains"/>
    <property type="match status" value="1"/>
</dbReference>
<evidence type="ECO:0000256" key="8">
    <source>
        <dbReference type="SAM" id="MobiDB-lite"/>
    </source>
</evidence>